<evidence type="ECO:0000313" key="2">
    <source>
        <dbReference type="Proteomes" id="UP001428290"/>
    </source>
</evidence>
<proteinExistence type="predicted"/>
<sequence>MPIDVKSIRLGETGLERLIQWLRTSNQPQTLEAITAKYVEILRSLVVEEEGR</sequence>
<comment type="caution">
    <text evidence="1">The sequence shown here is derived from an EMBL/GenBank/DDBJ whole genome shotgun (WGS) entry which is preliminary data.</text>
</comment>
<protein>
    <submittedName>
        <fullName evidence="1">Uncharacterized protein</fullName>
    </submittedName>
</protein>
<evidence type="ECO:0000313" key="1">
    <source>
        <dbReference type="EMBL" id="GAA5529837.1"/>
    </source>
</evidence>
<gene>
    <name evidence="1" type="ORF">Hgul01_03651</name>
</gene>
<dbReference type="RefSeq" id="WP_164689306.1">
    <property type="nucleotide sequence ID" value="NZ_BAABRU010000013.1"/>
</dbReference>
<dbReference type="Proteomes" id="UP001428290">
    <property type="component" value="Unassembled WGS sequence"/>
</dbReference>
<dbReference type="EMBL" id="BAABRU010000013">
    <property type="protein sequence ID" value="GAA5529837.1"/>
    <property type="molecule type" value="Genomic_DNA"/>
</dbReference>
<accession>A0ABP9X349</accession>
<keyword evidence="2" id="KW-1185">Reference proteome</keyword>
<name>A0ABP9X349_9CHLR</name>
<reference evidence="1 2" key="1">
    <citation type="submission" date="2024-02" db="EMBL/GenBank/DDBJ databases">
        <title>Herpetosiphon gulosus NBRC 112829.</title>
        <authorList>
            <person name="Ichikawa N."/>
            <person name="Katano-Makiyama Y."/>
            <person name="Hidaka K."/>
        </authorList>
    </citation>
    <scope>NUCLEOTIDE SEQUENCE [LARGE SCALE GENOMIC DNA]</scope>
    <source>
        <strain evidence="1 2">NBRC 112829</strain>
    </source>
</reference>
<organism evidence="1 2">
    <name type="scientific">Herpetosiphon gulosus</name>
    <dbReference type="NCBI Taxonomy" id="1973496"/>
    <lineage>
        <taxon>Bacteria</taxon>
        <taxon>Bacillati</taxon>
        <taxon>Chloroflexota</taxon>
        <taxon>Chloroflexia</taxon>
        <taxon>Herpetosiphonales</taxon>
        <taxon>Herpetosiphonaceae</taxon>
        <taxon>Herpetosiphon</taxon>
    </lineage>
</organism>